<reference evidence="2 3" key="1">
    <citation type="journal article" date="2015" name="Sci. Rep.">
        <title>The genome of Leishmania panamensis: insights into genomics of the L. (Viannia) subgenus.</title>
        <authorList>
            <person name="Llanes A."/>
            <person name="Restrepo C.M."/>
            <person name="Vecchio G.D."/>
            <person name="Anguizola F.J."/>
            <person name="Lleonart R."/>
        </authorList>
    </citation>
    <scope>NUCLEOTIDE SEQUENCE [LARGE SCALE GENOMIC DNA]</scope>
    <source>
        <strain evidence="2 3">MHOM/PA/94/PSC-1</strain>
    </source>
</reference>
<keyword evidence="3" id="KW-1185">Reference proteome</keyword>
<proteinExistence type="predicted"/>
<dbReference type="OrthoDB" id="272460at2759"/>
<dbReference type="VEuPathDB" id="TriTrypDB:LPMP_202860"/>
<dbReference type="RefSeq" id="XP_010698489.1">
    <property type="nucleotide sequence ID" value="XM_010700187.1"/>
</dbReference>
<dbReference type="KEGG" id="lpan:LPMP_202860"/>
<evidence type="ECO:0000313" key="3">
    <source>
        <dbReference type="Proteomes" id="UP000063063"/>
    </source>
</evidence>
<dbReference type="VEuPathDB" id="TriTrypDB:LPAL13_200033900"/>
<feature type="region of interest" description="Disordered" evidence="1">
    <location>
        <begin position="1"/>
        <end position="21"/>
    </location>
</feature>
<evidence type="ECO:0000256" key="1">
    <source>
        <dbReference type="SAM" id="MobiDB-lite"/>
    </source>
</evidence>
<dbReference type="GeneID" id="22574496"/>
<dbReference type="AlphaFoldDB" id="A0A088RNW9"/>
<dbReference type="EMBL" id="CP009389">
    <property type="protein sequence ID" value="AIN97782.1"/>
    <property type="molecule type" value="Genomic_DNA"/>
</dbReference>
<accession>A0A088RNW9</accession>
<feature type="region of interest" description="Disordered" evidence="1">
    <location>
        <begin position="121"/>
        <end position="148"/>
    </location>
</feature>
<gene>
    <name evidence="2" type="ORF">LPMP_202860</name>
</gene>
<protein>
    <submittedName>
        <fullName evidence="2">Uncharacterized protein</fullName>
    </submittedName>
</protein>
<sequence length="600" mass="67522">MSSTFLGLPATEDESNSRVSGYVREGLKKELRDGFRKQQQRVNKDRQVEQLALAKGLGEEAVTSLKEGSYIPHKVLPPLKPEEKRFFERIDFRKWHQHTDQKLEDAADLLLPMVGECSAAQQPIQVQEHQTATGTDVEDPNNTSLSTTPSSLVALKADSGEDAQCFLRKLRFTSRATASLCDARAEVEDNIQAVEEALLQQSAPLSFSELLDTAASLLAAMERGKLTENLEVPRGVEVRMESDERMPRTPVDSAETLLPASSPTTRLLHGAVEVEEYARQHLLPKAYQVVAVAHTAEWILQYTMVYLRTTVAVNKDEAFTRLTLLARCVRLLGGIENFSSVLLSLETKCEEYAGVVALKDTAECHLETLLDEVESALDAVLRAPFPSRRTRLLQVERGVSKQLHRALLLLNEIDHSWTPHVHFHWAWKVQLLTTSFHRIHGPISQKYMQCSMGFIDNSLYEKVADTRITGRYMGASPIQPKVPRAQQVEYEKISEGLTLQQIGMSVKGLASLIVGKQLCMGARYILRQSTKDFDSVWGFRMDEVNTSTTEEELCETVTKMAAHAKQQFTARMSRKKNAFLLDFSHRNVDSYSHSHVRRCV</sequence>
<dbReference type="eggNOG" id="ENOG502RZ09">
    <property type="taxonomic scope" value="Eukaryota"/>
</dbReference>
<evidence type="ECO:0000313" key="2">
    <source>
        <dbReference type="EMBL" id="AIN97782.1"/>
    </source>
</evidence>
<name>A0A088RNW9_LEIPA</name>
<feature type="compositionally biased region" description="Polar residues" evidence="1">
    <location>
        <begin position="121"/>
        <end position="134"/>
    </location>
</feature>
<dbReference type="Proteomes" id="UP000063063">
    <property type="component" value="Chromosome 20"/>
</dbReference>
<organism evidence="2 3">
    <name type="scientific">Leishmania panamensis</name>
    <dbReference type="NCBI Taxonomy" id="5679"/>
    <lineage>
        <taxon>Eukaryota</taxon>
        <taxon>Discoba</taxon>
        <taxon>Euglenozoa</taxon>
        <taxon>Kinetoplastea</taxon>
        <taxon>Metakinetoplastina</taxon>
        <taxon>Trypanosomatida</taxon>
        <taxon>Trypanosomatidae</taxon>
        <taxon>Leishmaniinae</taxon>
        <taxon>Leishmania</taxon>
        <taxon>Leishmania guyanensis species complex</taxon>
    </lineage>
</organism>